<sequence>MRRITTLVATAAVALTLPACDPATTQQSKPSATPTTAANLCDQVRPHLPGTWTTASEPPSTAAPLSDSCALVDSASPARRIRISLSLLPVTDKQAAAYRKHDEVMVKSGGYVVKVTDGEAGPGSWALNPAAAAPWLVFRAAGHQIRLRIENAGAGTMEDLRSVARAVTGLSGGLPSLPAVIARPECERGTPAAEHILGAKAVVRRDALVDGHLWCRWGSTDRTAWVSSGTAGSEASLDFVDVKAGATGEVGISHSVSVGAEGWQQNDGLLAFRTGSGAYVTVGSEPWDEMRPIPIVVLARAIVPAYK</sequence>
<dbReference type="Proteomes" id="UP001501705">
    <property type="component" value="Unassembled WGS sequence"/>
</dbReference>
<proteinExistence type="predicted"/>
<accession>A0ABN2CBP5</accession>
<evidence type="ECO:0000313" key="2">
    <source>
        <dbReference type="EMBL" id="GAA1556162.1"/>
    </source>
</evidence>
<comment type="caution">
    <text evidence="2">The sequence shown here is derived from an EMBL/GenBank/DDBJ whole genome shotgun (WGS) entry which is preliminary data.</text>
</comment>
<keyword evidence="3" id="KW-1185">Reference proteome</keyword>
<feature type="chain" id="PRO_5045626151" description="DUF3558 domain-containing protein" evidence="1">
    <location>
        <begin position="20"/>
        <end position="307"/>
    </location>
</feature>
<keyword evidence="1" id="KW-0732">Signal</keyword>
<evidence type="ECO:0000256" key="1">
    <source>
        <dbReference type="SAM" id="SignalP"/>
    </source>
</evidence>
<reference evidence="2 3" key="1">
    <citation type="journal article" date="2019" name="Int. J. Syst. Evol. Microbiol.">
        <title>The Global Catalogue of Microorganisms (GCM) 10K type strain sequencing project: providing services to taxonomists for standard genome sequencing and annotation.</title>
        <authorList>
            <consortium name="The Broad Institute Genomics Platform"/>
            <consortium name="The Broad Institute Genome Sequencing Center for Infectious Disease"/>
            <person name="Wu L."/>
            <person name="Ma J."/>
        </authorList>
    </citation>
    <scope>NUCLEOTIDE SEQUENCE [LARGE SCALE GENOMIC DNA]</scope>
    <source>
        <strain evidence="2 3">JCM 15572</strain>
    </source>
</reference>
<organism evidence="2 3">
    <name type="scientific">Kribbella hippodromi</name>
    <dbReference type="NCBI Taxonomy" id="434347"/>
    <lineage>
        <taxon>Bacteria</taxon>
        <taxon>Bacillati</taxon>
        <taxon>Actinomycetota</taxon>
        <taxon>Actinomycetes</taxon>
        <taxon>Propionibacteriales</taxon>
        <taxon>Kribbellaceae</taxon>
        <taxon>Kribbella</taxon>
    </lineage>
</organism>
<feature type="signal peptide" evidence="1">
    <location>
        <begin position="1"/>
        <end position="19"/>
    </location>
</feature>
<protein>
    <recommendedName>
        <fullName evidence="4">DUF3558 domain-containing protein</fullName>
    </recommendedName>
</protein>
<evidence type="ECO:0000313" key="3">
    <source>
        <dbReference type="Proteomes" id="UP001501705"/>
    </source>
</evidence>
<dbReference type="EMBL" id="BAAAPH010000003">
    <property type="protein sequence ID" value="GAA1556162.1"/>
    <property type="molecule type" value="Genomic_DNA"/>
</dbReference>
<evidence type="ECO:0008006" key="4">
    <source>
        <dbReference type="Google" id="ProtNLM"/>
    </source>
</evidence>
<gene>
    <name evidence="2" type="ORF">GCM10009804_11260</name>
</gene>
<dbReference type="RefSeq" id="WP_344232251.1">
    <property type="nucleotide sequence ID" value="NZ_BAAAPH010000003.1"/>
</dbReference>
<name>A0ABN2CBP5_9ACTN</name>